<evidence type="ECO:0000256" key="1">
    <source>
        <dbReference type="ARBA" id="ARBA00022722"/>
    </source>
</evidence>
<accession>J0WZT8</accession>
<reference evidence="6 7" key="1">
    <citation type="submission" date="2012-01" db="EMBL/GenBank/DDBJ databases">
        <title>The Genome Sequence of Scardovia wiggsiae F0424.</title>
        <authorList>
            <consortium name="The Broad Institute Genome Sequencing Platform"/>
            <person name="Earl A."/>
            <person name="Ward D."/>
            <person name="Feldgarden M."/>
            <person name="Gevers D."/>
            <person name="Izard J."/>
            <person name="Ganesan A."/>
            <person name="Baranova O.V."/>
            <person name="Blanton J.M."/>
            <person name="Tanner A.C."/>
            <person name="Mathney J."/>
            <person name="Dewhirst F.E."/>
            <person name="Young S.K."/>
            <person name="Zeng Q."/>
            <person name="Gargeya S."/>
            <person name="Fitzgerald M."/>
            <person name="Haas B."/>
            <person name="Abouelleil A."/>
            <person name="Alvarado L."/>
            <person name="Arachchi H.M."/>
            <person name="Berlin A."/>
            <person name="Chapman S.B."/>
            <person name="Gearin G."/>
            <person name="Goldberg J."/>
            <person name="Griggs A."/>
            <person name="Gujja S."/>
            <person name="Hansen M."/>
            <person name="Heiman D."/>
            <person name="Howarth C."/>
            <person name="Larimer J."/>
            <person name="Lui A."/>
            <person name="MacDonald P.J.P."/>
            <person name="McCowen C."/>
            <person name="Montmayeur A."/>
            <person name="Murphy C."/>
            <person name="Neiman D."/>
            <person name="Pearson M."/>
            <person name="Priest M."/>
            <person name="Roberts A."/>
            <person name="Saif S."/>
            <person name="Shea T."/>
            <person name="Sisk P."/>
            <person name="Stolte C."/>
            <person name="Sykes S."/>
            <person name="Wortman J."/>
            <person name="Nusbaum C."/>
            <person name="Birren B."/>
        </authorList>
    </citation>
    <scope>NUCLEOTIDE SEQUENCE [LARGE SCALE GENOMIC DNA]</scope>
    <source>
        <strain evidence="6 7">F0424</strain>
    </source>
</reference>
<dbReference type="InterPro" id="IPR002716">
    <property type="entry name" value="PIN_dom"/>
</dbReference>
<dbReference type="GO" id="GO:0046872">
    <property type="term" value="F:metal ion binding"/>
    <property type="evidence" value="ECO:0007669"/>
    <property type="project" value="UniProtKB-KW"/>
</dbReference>
<organism evidence="6 7">
    <name type="scientific">Scardovia wiggsiae F0424</name>
    <dbReference type="NCBI Taxonomy" id="857290"/>
    <lineage>
        <taxon>Bacteria</taxon>
        <taxon>Bacillati</taxon>
        <taxon>Actinomycetota</taxon>
        <taxon>Actinomycetes</taxon>
        <taxon>Bifidobacteriales</taxon>
        <taxon>Bifidobacteriaceae</taxon>
        <taxon>Scardovia</taxon>
    </lineage>
</organism>
<dbReference type="AlphaFoldDB" id="J0WZT8"/>
<dbReference type="STRING" id="857290.HMPREF9156_00543"/>
<dbReference type="Gene3D" id="3.40.50.1010">
    <property type="entry name" value="5'-nuclease"/>
    <property type="match status" value="1"/>
</dbReference>
<evidence type="ECO:0000313" key="7">
    <source>
        <dbReference type="Proteomes" id="UP000006415"/>
    </source>
</evidence>
<evidence type="ECO:0000313" key="6">
    <source>
        <dbReference type="EMBL" id="EJD65099.1"/>
    </source>
</evidence>
<dbReference type="HOGENOM" id="CLU_124456_3_0_11"/>
<comment type="caution">
    <text evidence="6">The sequence shown here is derived from an EMBL/GenBank/DDBJ whole genome shotgun (WGS) entry which is preliminary data.</text>
</comment>
<feature type="domain" description="PIN" evidence="5">
    <location>
        <begin position="2"/>
        <end position="117"/>
    </location>
</feature>
<keyword evidence="7" id="KW-1185">Reference proteome</keyword>
<dbReference type="Pfam" id="PF13470">
    <property type="entry name" value="PIN_3"/>
    <property type="match status" value="1"/>
</dbReference>
<dbReference type="SUPFAM" id="SSF88723">
    <property type="entry name" value="PIN domain-like"/>
    <property type="match status" value="1"/>
</dbReference>
<evidence type="ECO:0000256" key="3">
    <source>
        <dbReference type="ARBA" id="ARBA00022801"/>
    </source>
</evidence>
<keyword evidence="2" id="KW-0479">Metal-binding</keyword>
<evidence type="ECO:0000256" key="2">
    <source>
        <dbReference type="ARBA" id="ARBA00022723"/>
    </source>
</evidence>
<evidence type="ECO:0000259" key="5">
    <source>
        <dbReference type="Pfam" id="PF13470"/>
    </source>
</evidence>
<dbReference type="GO" id="GO:0016787">
    <property type="term" value="F:hydrolase activity"/>
    <property type="evidence" value="ECO:0007669"/>
    <property type="project" value="UniProtKB-KW"/>
</dbReference>
<gene>
    <name evidence="6" type="ORF">HMPREF9156_00543</name>
</gene>
<dbReference type="EMBL" id="AGZS01000002">
    <property type="protein sequence ID" value="EJD65099.1"/>
    <property type="molecule type" value="Genomic_DNA"/>
</dbReference>
<dbReference type="eggNOG" id="COG2402">
    <property type="taxonomic scope" value="Bacteria"/>
</dbReference>
<sequence length="140" mass="15521">MKALVDTCIIVDFLQAREPFAESARAVLRAAAAELCLCCITAKSATDIYYLTHRCTHNDKESRSKLEQLLSIVGMLDSAADDVLRAIPSEVSDFEDAVMIETAVRSGMDCIITRNTKDYARSVIPVYTPEQFVQLLEQEG</sequence>
<dbReference type="RefSeq" id="WP_007147610.1">
    <property type="nucleotide sequence ID" value="NZ_AKCI01000001.1"/>
</dbReference>
<keyword evidence="1" id="KW-0540">Nuclease</keyword>
<name>J0WZT8_9BIFI</name>
<keyword evidence="4" id="KW-0460">Magnesium</keyword>
<dbReference type="OrthoDB" id="9804823at2"/>
<dbReference type="GO" id="GO:0004518">
    <property type="term" value="F:nuclease activity"/>
    <property type="evidence" value="ECO:0007669"/>
    <property type="project" value="UniProtKB-KW"/>
</dbReference>
<dbReference type="Proteomes" id="UP000006415">
    <property type="component" value="Unassembled WGS sequence"/>
</dbReference>
<keyword evidence="3" id="KW-0378">Hydrolase</keyword>
<evidence type="ECO:0000256" key="4">
    <source>
        <dbReference type="ARBA" id="ARBA00022842"/>
    </source>
</evidence>
<proteinExistence type="predicted"/>
<protein>
    <recommendedName>
        <fullName evidence="5">PIN domain-containing protein</fullName>
    </recommendedName>
</protein>
<dbReference type="InterPro" id="IPR029060">
    <property type="entry name" value="PIN-like_dom_sf"/>
</dbReference>